<protein>
    <submittedName>
        <fullName evidence="5">TOBE domain-containing protein</fullName>
    </submittedName>
</protein>
<dbReference type="InterPro" id="IPR027417">
    <property type="entry name" value="P-loop_NTPase"/>
</dbReference>
<keyword evidence="1" id="KW-1003">Cell membrane</keyword>
<dbReference type="Pfam" id="PF08402">
    <property type="entry name" value="TOBE_2"/>
    <property type="match status" value="1"/>
</dbReference>
<name>A0A7D7WD28_9MICO</name>
<accession>A0A7D7WD28</accession>
<keyword evidence="2" id="KW-1278">Translocase</keyword>
<dbReference type="InterPro" id="IPR047641">
    <property type="entry name" value="ABC_transpr_MalK/UgpC-like"/>
</dbReference>
<organism evidence="5 6">
    <name type="scientific">Microbacterium esteraromaticum</name>
    <dbReference type="NCBI Taxonomy" id="57043"/>
    <lineage>
        <taxon>Bacteria</taxon>
        <taxon>Bacillati</taxon>
        <taxon>Actinomycetota</taxon>
        <taxon>Actinomycetes</taxon>
        <taxon>Micrococcales</taxon>
        <taxon>Microbacteriaceae</taxon>
        <taxon>Microbacterium</taxon>
    </lineage>
</organism>
<sequence length="177" mass="18586">MHARIGFAALYVTHDQEEALSLATRIAVLHEGEVVQIGTPTEIYDEPATRYVAEFVGRANIVECTIAGQTPESVTVSSALGVLTAPSSTSWAQGQSAYLIVRPEDVALRPDDGDGSETALRGEVVGIDYGGASSEVDIALPGGERVRALCLKSHFIPAIGAGVALTLDVARARVVDR</sequence>
<dbReference type="PANTHER" id="PTHR43875">
    <property type="entry name" value="MALTODEXTRIN IMPORT ATP-BINDING PROTEIN MSMX"/>
    <property type="match status" value="1"/>
</dbReference>
<evidence type="ECO:0000256" key="1">
    <source>
        <dbReference type="ARBA" id="ARBA00022475"/>
    </source>
</evidence>
<evidence type="ECO:0000313" key="5">
    <source>
        <dbReference type="EMBL" id="QMU97157.1"/>
    </source>
</evidence>
<dbReference type="Gene3D" id="3.40.50.300">
    <property type="entry name" value="P-loop containing nucleotide triphosphate hydrolases"/>
    <property type="match status" value="1"/>
</dbReference>
<dbReference type="Proteomes" id="UP000515708">
    <property type="component" value="Chromosome"/>
</dbReference>
<keyword evidence="3" id="KW-0472">Membrane</keyword>
<dbReference type="SUPFAM" id="SSF52540">
    <property type="entry name" value="P-loop containing nucleoside triphosphate hydrolases"/>
    <property type="match status" value="1"/>
</dbReference>
<dbReference type="AlphaFoldDB" id="A0A7D7WD28"/>
<feature type="domain" description="Transport-associated OB type 2" evidence="4">
    <location>
        <begin position="99"/>
        <end position="174"/>
    </location>
</feature>
<gene>
    <name evidence="5" type="ORF">FVO59_07920</name>
</gene>
<dbReference type="GO" id="GO:0022857">
    <property type="term" value="F:transmembrane transporter activity"/>
    <property type="evidence" value="ECO:0007669"/>
    <property type="project" value="InterPro"/>
</dbReference>
<dbReference type="GO" id="GO:0016887">
    <property type="term" value="F:ATP hydrolysis activity"/>
    <property type="evidence" value="ECO:0007669"/>
    <property type="project" value="InterPro"/>
</dbReference>
<evidence type="ECO:0000259" key="4">
    <source>
        <dbReference type="Pfam" id="PF08402"/>
    </source>
</evidence>
<proteinExistence type="predicted"/>
<dbReference type="InterPro" id="IPR013611">
    <property type="entry name" value="Transp-assoc_OB_typ2"/>
</dbReference>
<dbReference type="Gene3D" id="2.40.50.100">
    <property type="match status" value="1"/>
</dbReference>
<dbReference type="GO" id="GO:0055052">
    <property type="term" value="C:ATP-binding cassette (ABC) transporter complex, substrate-binding subunit-containing"/>
    <property type="evidence" value="ECO:0007669"/>
    <property type="project" value="TreeGrafter"/>
</dbReference>
<dbReference type="SUPFAM" id="SSF50331">
    <property type="entry name" value="MOP-like"/>
    <property type="match status" value="1"/>
</dbReference>
<evidence type="ECO:0000313" key="6">
    <source>
        <dbReference type="Proteomes" id="UP000515708"/>
    </source>
</evidence>
<reference evidence="5 6" key="1">
    <citation type="journal article" date="2020" name="Front. Microbiol.">
        <title>Design of Bacterial Strain-Specific qPCR Assays Using NGS Data and Publicly Available Resources and Its Application to Track Biocontrol Strains.</title>
        <authorList>
            <person name="Hernandez I."/>
            <person name="Sant C."/>
            <person name="Martinez R."/>
            <person name="Fernandez C."/>
        </authorList>
    </citation>
    <scope>NUCLEOTIDE SEQUENCE [LARGE SCALE GENOMIC DNA]</scope>
    <source>
        <strain evidence="5 6">B24</strain>
    </source>
</reference>
<evidence type="ECO:0000256" key="3">
    <source>
        <dbReference type="ARBA" id="ARBA00023136"/>
    </source>
</evidence>
<dbReference type="InterPro" id="IPR008995">
    <property type="entry name" value="Mo/tungstate-bd_C_term_dom"/>
</dbReference>
<dbReference type="GO" id="GO:0005524">
    <property type="term" value="F:ATP binding"/>
    <property type="evidence" value="ECO:0007669"/>
    <property type="project" value="InterPro"/>
</dbReference>
<dbReference type="EMBL" id="CP043732">
    <property type="protein sequence ID" value="QMU97157.1"/>
    <property type="molecule type" value="Genomic_DNA"/>
</dbReference>
<evidence type="ECO:0000256" key="2">
    <source>
        <dbReference type="ARBA" id="ARBA00022967"/>
    </source>
</evidence>
<dbReference type="RefSeq" id="WP_182256354.1">
    <property type="nucleotide sequence ID" value="NZ_CP043732.1"/>
</dbReference>
<dbReference type="PANTHER" id="PTHR43875:SF15">
    <property type="entry name" value="TREHALOSE IMPORT ATP-BINDING PROTEIN SUGC"/>
    <property type="match status" value="1"/>
</dbReference>